<dbReference type="Gene3D" id="3.40.710.10">
    <property type="entry name" value="DD-peptidase/beta-lactamase superfamily"/>
    <property type="match status" value="1"/>
</dbReference>
<dbReference type="RefSeq" id="WP_210510984.1">
    <property type="nucleotide sequence ID" value="NZ_JAFIDN010000003.1"/>
</dbReference>
<protein>
    <submittedName>
        <fullName evidence="2">Beta-lactamase family protein</fullName>
    </submittedName>
</protein>
<gene>
    <name evidence="2" type="ORF">NATSA_05375</name>
</gene>
<dbReference type="InterPro" id="IPR050491">
    <property type="entry name" value="AmpC-like"/>
</dbReference>
<dbReference type="SUPFAM" id="SSF56601">
    <property type="entry name" value="beta-lactamase/transpeptidase-like"/>
    <property type="match status" value="1"/>
</dbReference>
<accession>A0A8J7RSE9</accession>
<reference evidence="2" key="1">
    <citation type="submission" date="2021-02" db="EMBL/GenBank/DDBJ databases">
        <title>Natronogracilivirga saccharolytica gen. nov. sp. nov. a new anaerobic, haloalkiliphilic carbohydrate-fermenting bacterium from soda lake and proposing of Cyclonatronumiaceae fam. nov. in the phylum Balneolaeota.</title>
        <authorList>
            <person name="Zhilina T.N."/>
            <person name="Sorokin D.Y."/>
            <person name="Zavarzina D.G."/>
            <person name="Toshchakov S.V."/>
            <person name="Kublanov I.V."/>
        </authorList>
    </citation>
    <scope>NUCLEOTIDE SEQUENCE</scope>
    <source>
        <strain evidence="2">Z-1702</strain>
    </source>
</reference>
<proteinExistence type="predicted"/>
<evidence type="ECO:0000313" key="2">
    <source>
        <dbReference type="EMBL" id="MBP3192087.1"/>
    </source>
</evidence>
<dbReference type="PANTHER" id="PTHR46825:SF12">
    <property type="entry name" value="PENICILLIN-BINDING PROTEIN 4"/>
    <property type="match status" value="1"/>
</dbReference>
<feature type="domain" description="Beta-lactamase-related" evidence="1">
    <location>
        <begin position="33"/>
        <end position="269"/>
    </location>
</feature>
<organism evidence="2 3">
    <name type="scientific">Natronogracilivirga saccharolytica</name>
    <dbReference type="NCBI Taxonomy" id="2812953"/>
    <lineage>
        <taxon>Bacteria</taxon>
        <taxon>Pseudomonadati</taxon>
        <taxon>Balneolota</taxon>
        <taxon>Balneolia</taxon>
        <taxon>Balneolales</taxon>
        <taxon>Cyclonatronaceae</taxon>
        <taxon>Natronogracilivirga</taxon>
    </lineage>
</organism>
<dbReference type="Pfam" id="PF00144">
    <property type="entry name" value="Beta-lactamase"/>
    <property type="match status" value="1"/>
</dbReference>
<dbReference type="Proteomes" id="UP000673975">
    <property type="component" value="Unassembled WGS sequence"/>
</dbReference>
<dbReference type="PANTHER" id="PTHR46825">
    <property type="entry name" value="D-ALANYL-D-ALANINE-CARBOXYPEPTIDASE/ENDOPEPTIDASE AMPH"/>
    <property type="match status" value="1"/>
</dbReference>
<evidence type="ECO:0000259" key="1">
    <source>
        <dbReference type="Pfam" id="PF00144"/>
    </source>
</evidence>
<comment type="caution">
    <text evidence="2">The sequence shown here is derived from an EMBL/GenBank/DDBJ whole genome shotgun (WGS) entry which is preliminary data.</text>
</comment>
<dbReference type="EMBL" id="JAFIDN010000003">
    <property type="protein sequence ID" value="MBP3192087.1"/>
    <property type="molecule type" value="Genomic_DNA"/>
</dbReference>
<sequence length="310" mass="35247">MIKLWIILLFGLFGVEDRTDKDHQKFAGHLEVLIPELLNNYNVPGIAVGLIKDGEPVWNKGFGFTDRDQSSPITSDTYFRAESMTKSLTAWSVMVLVEQGAIHLDDPVEKHLTRWEFPESEYDSSEITIRKLLNHSAGLPFSIFDNVDMDKHESQERVLEELAEYQNMIVQQPGKSFKYSNPGYIVLELLIEEVSGESYPDFIAKKLLQPLQMHHSGFELTPEIKENAITGYQYNGNPVHLKSEPIHAHGALLTTVRDFSQFVAAGTMVSDIGKEILSHQQILFQVCHNTMVGSCTFRFHDISLEYKTFP</sequence>
<keyword evidence="3" id="KW-1185">Reference proteome</keyword>
<evidence type="ECO:0000313" key="3">
    <source>
        <dbReference type="Proteomes" id="UP000673975"/>
    </source>
</evidence>
<dbReference type="InterPro" id="IPR001466">
    <property type="entry name" value="Beta-lactam-related"/>
</dbReference>
<name>A0A8J7RSE9_9BACT</name>
<dbReference type="AlphaFoldDB" id="A0A8J7RSE9"/>
<dbReference type="InterPro" id="IPR012338">
    <property type="entry name" value="Beta-lactam/transpept-like"/>
</dbReference>